<comment type="similarity">
    <text evidence="1">Belongs to the TPP enzyme family.</text>
</comment>
<dbReference type="InterPro" id="IPR011766">
    <property type="entry name" value="TPP_enzyme_TPP-bd"/>
</dbReference>
<dbReference type="Pfam" id="PF02775">
    <property type="entry name" value="TPP_enzyme_C"/>
    <property type="match status" value="1"/>
</dbReference>
<evidence type="ECO:0000256" key="1">
    <source>
        <dbReference type="ARBA" id="ARBA00007812"/>
    </source>
</evidence>
<dbReference type="PANTHER" id="PTHR18968">
    <property type="entry name" value="THIAMINE PYROPHOSPHATE ENZYMES"/>
    <property type="match status" value="1"/>
</dbReference>
<organism evidence="3">
    <name type="scientific">bioreactor metagenome</name>
    <dbReference type="NCBI Taxonomy" id="1076179"/>
    <lineage>
        <taxon>unclassified sequences</taxon>
        <taxon>metagenomes</taxon>
        <taxon>ecological metagenomes</taxon>
    </lineage>
</organism>
<evidence type="ECO:0000259" key="2">
    <source>
        <dbReference type="Pfam" id="PF02775"/>
    </source>
</evidence>
<proteinExistence type="inferred from homology"/>
<dbReference type="AlphaFoldDB" id="A0A645B996"/>
<dbReference type="Gene3D" id="3.40.50.970">
    <property type="match status" value="1"/>
</dbReference>
<accession>A0A645B996</accession>
<dbReference type="GO" id="GO:0005948">
    <property type="term" value="C:acetolactate synthase complex"/>
    <property type="evidence" value="ECO:0007669"/>
    <property type="project" value="TreeGrafter"/>
</dbReference>
<name>A0A645B996_9ZZZZ</name>
<dbReference type="GO" id="GO:0030976">
    <property type="term" value="F:thiamine pyrophosphate binding"/>
    <property type="evidence" value="ECO:0007669"/>
    <property type="project" value="InterPro"/>
</dbReference>
<dbReference type="GO" id="GO:0003984">
    <property type="term" value="F:acetolactate synthase activity"/>
    <property type="evidence" value="ECO:0007669"/>
    <property type="project" value="UniProtKB-EC"/>
</dbReference>
<dbReference type="EMBL" id="VSSQ01018216">
    <property type="protein sequence ID" value="MPM61211.1"/>
    <property type="molecule type" value="Genomic_DNA"/>
</dbReference>
<dbReference type="EC" id="2.2.1.6" evidence="3"/>
<dbReference type="GO" id="GO:0050660">
    <property type="term" value="F:flavin adenine dinucleotide binding"/>
    <property type="evidence" value="ECO:0007669"/>
    <property type="project" value="TreeGrafter"/>
</dbReference>
<feature type="domain" description="Thiamine pyrophosphate enzyme TPP-binding" evidence="2">
    <location>
        <begin position="1"/>
        <end position="141"/>
    </location>
</feature>
<dbReference type="InterPro" id="IPR029061">
    <property type="entry name" value="THDP-binding"/>
</dbReference>
<dbReference type="SUPFAM" id="SSF52518">
    <property type="entry name" value="Thiamin diphosphate-binding fold (THDP-binding)"/>
    <property type="match status" value="1"/>
</dbReference>
<evidence type="ECO:0000313" key="3">
    <source>
        <dbReference type="EMBL" id="MPM61211.1"/>
    </source>
</evidence>
<dbReference type="GO" id="GO:0009099">
    <property type="term" value="P:L-valine biosynthetic process"/>
    <property type="evidence" value="ECO:0007669"/>
    <property type="project" value="TreeGrafter"/>
</dbReference>
<protein>
    <submittedName>
        <fullName evidence="3">Acetolactate synthase large subunit</fullName>
        <ecNumber evidence="3">2.2.1.6</ecNumber>
    </submittedName>
</protein>
<dbReference type="GO" id="GO:0009097">
    <property type="term" value="P:isoleucine biosynthetic process"/>
    <property type="evidence" value="ECO:0007669"/>
    <property type="project" value="TreeGrafter"/>
</dbReference>
<gene>
    <name evidence="3" type="primary">ilvB_19</name>
    <name evidence="3" type="ORF">SDC9_108068</name>
</gene>
<sequence>MWAAQHLLIDEPRHHLTSGGCGTMGYGLPAALGAKLARKESQVVHIAGDGGFKMTGMELYTAVNEGLPLVSIVINNCCLGMVRQWQEIFYDKRYSSTILTPFDFVAFARSCGADGVTAKTCEEFKAALAQAKEAKKPFVIEAVIDQCDLVIPMVAPGAVIHDFVDPGQK</sequence>
<dbReference type="PANTHER" id="PTHR18968:SF13">
    <property type="entry name" value="ACETOLACTATE SYNTHASE CATALYTIC SUBUNIT, MITOCHONDRIAL"/>
    <property type="match status" value="1"/>
</dbReference>
<reference evidence="3" key="1">
    <citation type="submission" date="2019-08" db="EMBL/GenBank/DDBJ databases">
        <authorList>
            <person name="Kucharzyk K."/>
            <person name="Murdoch R.W."/>
            <person name="Higgins S."/>
            <person name="Loffler F."/>
        </authorList>
    </citation>
    <scope>NUCLEOTIDE SEQUENCE</scope>
</reference>
<dbReference type="InterPro" id="IPR045229">
    <property type="entry name" value="TPP_enz"/>
</dbReference>
<comment type="caution">
    <text evidence="3">The sequence shown here is derived from an EMBL/GenBank/DDBJ whole genome shotgun (WGS) entry which is preliminary data.</text>
</comment>
<keyword evidence="3" id="KW-0808">Transferase</keyword>